<feature type="transmembrane region" description="Helical" evidence="6">
    <location>
        <begin position="74"/>
        <end position="100"/>
    </location>
</feature>
<evidence type="ECO:0000313" key="7">
    <source>
        <dbReference type="EMBL" id="MDQ0178585.1"/>
    </source>
</evidence>
<protein>
    <submittedName>
        <fullName evidence="7">Membrane protein</fullName>
    </submittedName>
</protein>
<evidence type="ECO:0000256" key="1">
    <source>
        <dbReference type="ARBA" id="ARBA00004651"/>
    </source>
</evidence>
<keyword evidence="3 6" id="KW-0812">Transmembrane</keyword>
<evidence type="ECO:0000256" key="4">
    <source>
        <dbReference type="ARBA" id="ARBA00022989"/>
    </source>
</evidence>
<feature type="transmembrane region" description="Helical" evidence="6">
    <location>
        <begin position="34"/>
        <end position="53"/>
    </location>
</feature>
<keyword evidence="4 6" id="KW-1133">Transmembrane helix</keyword>
<dbReference type="NCBIfam" id="TIGR02737">
    <property type="entry name" value="caa3_CtaG"/>
    <property type="match status" value="1"/>
</dbReference>
<dbReference type="Proteomes" id="UP001223586">
    <property type="component" value="Unassembled WGS sequence"/>
</dbReference>
<keyword evidence="8" id="KW-1185">Reference proteome</keyword>
<organism evidence="7 8">
    <name type="scientific">Bacillus chungangensis</name>
    <dbReference type="NCBI Taxonomy" id="587633"/>
    <lineage>
        <taxon>Bacteria</taxon>
        <taxon>Bacillati</taxon>
        <taxon>Bacillota</taxon>
        <taxon>Bacilli</taxon>
        <taxon>Bacillales</taxon>
        <taxon>Bacillaceae</taxon>
        <taxon>Bacillus</taxon>
    </lineage>
</organism>
<evidence type="ECO:0000256" key="2">
    <source>
        <dbReference type="ARBA" id="ARBA00022475"/>
    </source>
</evidence>
<comment type="subcellular location">
    <subcellularLocation>
        <location evidence="1">Cell membrane</location>
        <topology evidence="1">Multi-pass membrane protein</topology>
    </subcellularLocation>
</comment>
<evidence type="ECO:0000256" key="3">
    <source>
        <dbReference type="ARBA" id="ARBA00022692"/>
    </source>
</evidence>
<dbReference type="EMBL" id="JAUSTT010000055">
    <property type="protein sequence ID" value="MDQ0178585.1"/>
    <property type="molecule type" value="Genomic_DNA"/>
</dbReference>
<comment type="caution">
    <text evidence="7">The sequence shown here is derived from an EMBL/GenBank/DDBJ whole genome shotgun (WGS) entry which is preliminary data.</text>
</comment>
<feature type="transmembrane region" description="Helical" evidence="6">
    <location>
        <begin position="208"/>
        <end position="228"/>
    </location>
</feature>
<dbReference type="InterPro" id="IPR019108">
    <property type="entry name" value="Caa3_assmbl_CtaG-rel"/>
</dbReference>
<keyword evidence="2" id="KW-1003">Cell membrane</keyword>
<proteinExistence type="predicted"/>
<name>A0ABT9WZ55_9BACI</name>
<feature type="transmembrane region" description="Helical" evidence="6">
    <location>
        <begin position="145"/>
        <end position="164"/>
    </location>
</feature>
<sequence length="329" mass="37802">MQMNFLLVKEGLDPTITEKEVKAMPISIFGFQALWSPFFIVAILFLITIYFLITVKWRKDFKYSEPLKRKEATFFMIAMILLYFIKGSPLDLMGHIMFSFHMVQMALLYLVVPPLLILAIPNWLWESFLSLPVIKQVFKFFTRPIISVVLFNLMFSFYHIPLVFDTIKLSQTLHGTYTFVLFIFAIFMWWPLINKLPGHHQLHGLKKVGYLFADGVLLTPACALIIFANNPVYATYSDASIWLESMKLCVPVGTLSGLNLSGPELFSSLPVLEDQQLGGVVMKIIQEIVYGIVLAKIFFQWFKKEQQDADKITEAALLEKAELHPIQSK</sequence>
<dbReference type="Pfam" id="PF09678">
    <property type="entry name" value="Caa3_CtaG"/>
    <property type="match status" value="1"/>
</dbReference>
<keyword evidence="5 6" id="KW-0472">Membrane</keyword>
<gene>
    <name evidence="7" type="ORF">J2S08_004493</name>
</gene>
<feature type="transmembrane region" description="Helical" evidence="6">
    <location>
        <begin position="176"/>
        <end position="196"/>
    </location>
</feature>
<evidence type="ECO:0000313" key="8">
    <source>
        <dbReference type="Proteomes" id="UP001223586"/>
    </source>
</evidence>
<accession>A0ABT9WZ55</accession>
<reference evidence="7 8" key="1">
    <citation type="submission" date="2023-07" db="EMBL/GenBank/DDBJ databases">
        <title>Genomic Encyclopedia of Type Strains, Phase IV (KMG-IV): sequencing the most valuable type-strain genomes for metagenomic binning, comparative biology and taxonomic classification.</title>
        <authorList>
            <person name="Goeker M."/>
        </authorList>
    </citation>
    <scope>NUCLEOTIDE SEQUENCE [LARGE SCALE GENOMIC DNA]</scope>
    <source>
        <strain evidence="7 8">DSM 23837</strain>
    </source>
</reference>
<evidence type="ECO:0000256" key="5">
    <source>
        <dbReference type="ARBA" id="ARBA00023136"/>
    </source>
</evidence>
<evidence type="ECO:0000256" key="6">
    <source>
        <dbReference type="SAM" id="Phobius"/>
    </source>
</evidence>
<dbReference type="InterPro" id="IPR014108">
    <property type="entry name" value="Caa3-assmbl_CtaG"/>
</dbReference>
<feature type="transmembrane region" description="Helical" evidence="6">
    <location>
        <begin position="106"/>
        <end position="125"/>
    </location>
</feature>